<dbReference type="InterPro" id="IPR011006">
    <property type="entry name" value="CheY-like_superfamily"/>
</dbReference>
<dbReference type="Gene3D" id="3.20.20.450">
    <property type="entry name" value="EAL domain"/>
    <property type="match status" value="1"/>
</dbReference>
<dbReference type="InterPro" id="IPR000160">
    <property type="entry name" value="GGDEF_dom"/>
</dbReference>
<dbReference type="SUPFAM" id="SSF55073">
    <property type="entry name" value="Nucleotide cyclase"/>
    <property type="match status" value="1"/>
</dbReference>
<keyword evidence="6" id="KW-1185">Reference proteome</keyword>
<dbReference type="InterPro" id="IPR029787">
    <property type="entry name" value="Nucleotide_cyclase"/>
</dbReference>
<feature type="domain" description="EAL" evidence="3">
    <location>
        <begin position="361"/>
        <end position="613"/>
    </location>
</feature>
<sequence>MDEHKYDFRILIIDDNIEIHKDFLKILTINASTELDDIAQKLFDTPTVENNNPALPQFRIDTATQGQEGVALIAKAIEENEPYALAFVDIRMPPGWDGIETVKNIWAIDIDVHAVICTAYSDYSWEDTIAELGHSDNFLILKKPFDHIAVRQLAYALTRKWKLIRESRIYTKSLELAVEQRTEELKYQVTHDALTGLANRVLLYDRMQQAIAAHKRHHIGFAVLFFDLDRFKLVNDSLGHTAGDELLVCIAKRLLHAVRAFDTLSRLGGDEFVLIVTELKDLNYIQTVANKILNTFKEPLIIADHTFNLTSSMGIAIYPQDGTDIDVLLGNADAAMYHAKKLGGAQFQFYSQQMNEKILEQLELESQLYQAVANQEFSIWYQPQLHIQNRRLEAVEALIRWNHPQRGLLLPIDFIPLAERIGLMISIGDWVIKEACLQNKRWQEQGIPPLRLSVNISAQQLAQSDFVEKIKNILSETELAPQYLELEISESTIISDTIIEKISVLKAFGIEIALDGFGTGYSNLRRLPSLSLNRLKIDSSFIHNIQCNRSNEVIIHAIIAMAHSLNLEVIAEGVETQKQLDFLKENDCTQIQGLYFSKPLPAEELTKLLKNPSAVDNILKNLRKE</sequence>
<dbReference type="PANTHER" id="PTHR44757">
    <property type="entry name" value="DIGUANYLATE CYCLASE DGCP"/>
    <property type="match status" value="1"/>
</dbReference>
<dbReference type="SUPFAM" id="SSF141868">
    <property type="entry name" value="EAL domain-like"/>
    <property type="match status" value="1"/>
</dbReference>
<dbReference type="NCBIfam" id="TIGR00254">
    <property type="entry name" value="GGDEF"/>
    <property type="match status" value="1"/>
</dbReference>
<dbReference type="AlphaFoldDB" id="A0A6F8TAQ9"/>
<gene>
    <name evidence="5" type="ORF">TUM19329_34270</name>
</gene>
<dbReference type="InterPro" id="IPR052155">
    <property type="entry name" value="Biofilm_reg_signaling"/>
</dbReference>
<dbReference type="Pfam" id="PF00563">
    <property type="entry name" value="EAL"/>
    <property type="match status" value="1"/>
</dbReference>
<dbReference type="InterPro" id="IPR001633">
    <property type="entry name" value="EAL_dom"/>
</dbReference>
<protein>
    <submittedName>
        <fullName evidence="5">Transcriptional regulator</fullName>
    </submittedName>
</protein>
<feature type="domain" description="GGDEF" evidence="4">
    <location>
        <begin position="219"/>
        <end position="352"/>
    </location>
</feature>
<evidence type="ECO:0000256" key="1">
    <source>
        <dbReference type="PROSITE-ProRule" id="PRU00169"/>
    </source>
</evidence>
<dbReference type="PROSITE" id="PS50887">
    <property type="entry name" value="GGDEF"/>
    <property type="match status" value="1"/>
</dbReference>
<reference evidence="5" key="1">
    <citation type="journal article" date="2020" name="Microbiol. Resour. Announc.">
        <title>Complete Genome Sequence of Novel Psychrotolerant Legionella Strain TUM19329, Isolated from Antarctic Lake Sediment.</title>
        <authorList>
            <person name="Shimada S."/>
            <person name="Nakai R."/>
            <person name="Aoki K."/>
            <person name="Shimoeda N."/>
            <person name="Ohno G."/>
            <person name="Miyazaki Y."/>
            <person name="Kudoh S."/>
            <person name="Imura S."/>
            <person name="Watanabe K."/>
            <person name="Ishii Y."/>
            <person name="Tateda K."/>
        </authorList>
    </citation>
    <scope>NUCLEOTIDE SEQUENCE [LARGE SCALE GENOMIC DNA]</scope>
    <source>
        <strain evidence="5">TUM19329</strain>
    </source>
</reference>
<dbReference type="PANTHER" id="PTHR44757:SF2">
    <property type="entry name" value="BIOFILM ARCHITECTURE MAINTENANCE PROTEIN MBAA"/>
    <property type="match status" value="1"/>
</dbReference>
<dbReference type="SUPFAM" id="SSF52172">
    <property type="entry name" value="CheY-like"/>
    <property type="match status" value="1"/>
</dbReference>
<dbReference type="CDD" id="cd01948">
    <property type="entry name" value="EAL"/>
    <property type="match status" value="1"/>
</dbReference>
<dbReference type="InterPro" id="IPR043128">
    <property type="entry name" value="Rev_trsase/Diguanyl_cyclase"/>
</dbReference>
<evidence type="ECO:0000313" key="5">
    <source>
        <dbReference type="EMBL" id="BCA97066.1"/>
    </source>
</evidence>
<accession>A0A6F8TAQ9</accession>
<evidence type="ECO:0000259" key="3">
    <source>
        <dbReference type="PROSITE" id="PS50883"/>
    </source>
</evidence>
<dbReference type="CDD" id="cd01949">
    <property type="entry name" value="GGDEF"/>
    <property type="match status" value="1"/>
</dbReference>
<organism evidence="5 6">
    <name type="scientific">Legionella antarctica</name>
    <dbReference type="NCBI Taxonomy" id="2708020"/>
    <lineage>
        <taxon>Bacteria</taxon>
        <taxon>Pseudomonadati</taxon>
        <taxon>Pseudomonadota</taxon>
        <taxon>Gammaproteobacteria</taxon>
        <taxon>Legionellales</taxon>
        <taxon>Legionellaceae</taxon>
        <taxon>Legionella</taxon>
    </lineage>
</organism>
<dbReference type="SMART" id="SM00052">
    <property type="entry name" value="EAL"/>
    <property type="match status" value="1"/>
</dbReference>
<dbReference type="Pfam" id="PF00990">
    <property type="entry name" value="GGDEF"/>
    <property type="match status" value="1"/>
</dbReference>
<dbReference type="PROSITE" id="PS50110">
    <property type="entry name" value="RESPONSE_REGULATORY"/>
    <property type="match status" value="1"/>
</dbReference>
<dbReference type="SMART" id="SM00267">
    <property type="entry name" value="GGDEF"/>
    <property type="match status" value="1"/>
</dbReference>
<feature type="domain" description="Response regulatory" evidence="2">
    <location>
        <begin position="9"/>
        <end position="158"/>
    </location>
</feature>
<evidence type="ECO:0000259" key="2">
    <source>
        <dbReference type="PROSITE" id="PS50110"/>
    </source>
</evidence>
<dbReference type="KEGG" id="lant:TUM19329_34270"/>
<dbReference type="Gene3D" id="3.30.70.270">
    <property type="match status" value="1"/>
</dbReference>
<dbReference type="PROSITE" id="PS50883">
    <property type="entry name" value="EAL"/>
    <property type="match status" value="1"/>
</dbReference>
<evidence type="ECO:0000259" key="4">
    <source>
        <dbReference type="PROSITE" id="PS50887"/>
    </source>
</evidence>
<dbReference type="InterPro" id="IPR035919">
    <property type="entry name" value="EAL_sf"/>
</dbReference>
<dbReference type="Proteomes" id="UP000502894">
    <property type="component" value="Chromosome"/>
</dbReference>
<dbReference type="Gene3D" id="3.40.50.2300">
    <property type="match status" value="1"/>
</dbReference>
<dbReference type="EMBL" id="AP022839">
    <property type="protein sequence ID" value="BCA97066.1"/>
    <property type="molecule type" value="Genomic_DNA"/>
</dbReference>
<name>A0A6F8TAQ9_9GAMM</name>
<feature type="modified residue" description="4-aspartylphosphate" evidence="1">
    <location>
        <position position="89"/>
    </location>
</feature>
<keyword evidence="1" id="KW-0597">Phosphoprotein</keyword>
<evidence type="ECO:0000313" key="6">
    <source>
        <dbReference type="Proteomes" id="UP000502894"/>
    </source>
</evidence>
<dbReference type="GO" id="GO:0000160">
    <property type="term" value="P:phosphorelay signal transduction system"/>
    <property type="evidence" value="ECO:0007669"/>
    <property type="project" value="InterPro"/>
</dbReference>
<dbReference type="RefSeq" id="WP_173238282.1">
    <property type="nucleotide sequence ID" value="NZ_AP022839.1"/>
</dbReference>
<dbReference type="InterPro" id="IPR001789">
    <property type="entry name" value="Sig_transdc_resp-reg_receiver"/>
</dbReference>
<proteinExistence type="predicted"/>